<evidence type="ECO:0000313" key="4">
    <source>
        <dbReference type="EMBL" id="MDQ0268326.1"/>
    </source>
</evidence>
<feature type="coiled-coil region" evidence="2">
    <location>
        <begin position="168"/>
        <end position="195"/>
    </location>
</feature>
<name>A0ABU0AC85_9BACI</name>
<dbReference type="InterPro" id="IPR007235">
    <property type="entry name" value="Glyco_trans_28_C"/>
</dbReference>
<dbReference type="Gene3D" id="3.40.50.2000">
    <property type="entry name" value="Glycogen Phosphorylase B"/>
    <property type="match status" value="2"/>
</dbReference>
<feature type="domain" description="Glycosyl transferase family 28 C-terminal" evidence="3">
    <location>
        <begin position="50"/>
        <end position="199"/>
    </location>
</feature>
<dbReference type="PANTHER" id="PTHR21015">
    <property type="entry name" value="UDP-N-ACETYLGLUCOSAMINE--N-ACETYLMURAMYL-(PENTAPEPTIDE) PYROPHOSPHORYL-UNDECAPRENOL N-ACETYLGLUCOSAMINE TRANSFERASE 1"/>
    <property type="match status" value="1"/>
</dbReference>
<sequence>MKIFTSFEEAAAFFPSEKVKAIGSPIRKEIFTGTASRGLSFLGIHDQKPIITIMGGSLGAKAINETVRSSLESLTKRFQIVHLCGKGQLDSELNKVDGYKQFEYIHNELPDILAASSFIITRGGSNSIFEFLSLQIPMLIIPLSKKQSRGDQILNAQAFERNGFAIVLDEENLSVETLEIALKELELKSAQIIQTMKQSPLTNGLDYLLKEIREIESKAQ</sequence>
<dbReference type="SUPFAM" id="SSF53756">
    <property type="entry name" value="UDP-Glycosyltransferase/glycogen phosphorylase"/>
    <property type="match status" value="1"/>
</dbReference>
<evidence type="ECO:0000313" key="5">
    <source>
        <dbReference type="Proteomes" id="UP001238088"/>
    </source>
</evidence>
<dbReference type="PANTHER" id="PTHR21015:SF27">
    <property type="entry name" value="UDP-N-ACETYLGLUCOSAMINE--N-ACETYLMURAMYL-(PENTAPEPTIDE) PYROPHOSPHORYL-UNDECAPRENOL N-ACETYLGLUCOSAMINE TRANSFERASE"/>
    <property type="match status" value="1"/>
</dbReference>
<dbReference type="GO" id="GO:0016740">
    <property type="term" value="F:transferase activity"/>
    <property type="evidence" value="ECO:0007669"/>
    <property type="project" value="UniProtKB-KW"/>
</dbReference>
<dbReference type="Pfam" id="PF04101">
    <property type="entry name" value="Glyco_tran_28_C"/>
    <property type="match status" value="1"/>
</dbReference>
<gene>
    <name evidence="4" type="ORF">J2S17_000195</name>
</gene>
<reference evidence="4 5" key="1">
    <citation type="submission" date="2023-07" db="EMBL/GenBank/DDBJ databases">
        <title>Genomic Encyclopedia of Type Strains, Phase IV (KMG-IV): sequencing the most valuable type-strain genomes for metagenomic binning, comparative biology and taxonomic classification.</title>
        <authorList>
            <person name="Goeker M."/>
        </authorList>
    </citation>
    <scope>NUCLEOTIDE SEQUENCE [LARGE SCALE GENOMIC DNA]</scope>
    <source>
        <strain evidence="4 5">DSM 23494</strain>
    </source>
</reference>
<evidence type="ECO:0000256" key="1">
    <source>
        <dbReference type="ARBA" id="ARBA00023136"/>
    </source>
</evidence>
<evidence type="ECO:0000256" key="2">
    <source>
        <dbReference type="SAM" id="Coils"/>
    </source>
</evidence>
<dbReference type="Proteomes" id="UP001238088">
    <property type="component" value="Unassembled WGS sequence"/>
</dbReference>
<organism evidence="4 5">
    <name type="scientific">Cytobacillus purgationiresistens</name>
    <dbReference type="NCBI Taxonomy" id="863449"/>
    <lineage>
        <taxon>Bacteria</taxon>
        <taxon>Bacillati</taxon>
        <taxon>Bacillota</taxon>
        <taxon>Bacilli</taxon>
        <taxon>Bacillales</taxon>
        <taxon>Bacillaceae</taxon>
        <taxon>Cytobacillus</taxon>
    </lineage>
</organism>
<dbReference type="EMBL" id="JAUSUB010000001">
    <property type="protein sequence ID" value="MDQ0268326.1"/>
    <property type="molecule type" value="Genomic_DNA"/>
</dbReference>
<accession>A0ABU0AC85</accession>
<evidence type="ECO:0000259" key="3">
    <source>
        <dbReference type="Pfam" id="PF04101"/>
    </source>
</evidence>
<keyword evidence="1" id="KW-0472">Membrane</keyword>
<dbReference type="CDD" id="cd03785">
    <property type="entry name" value="GT28_MurG"/>
    <property type="match status" value="1"/>
</dbReference>
<comment type="caution">
    <text evidence="4">The sequence shown here is derived from an EMBL/GenBank/DDBJ whole genome shotgun (WGS) entry which is preliminary data.</text>
</comment>
<protein>
    <submittedName>
        <fullName evidence="4">UDP-N-acetylglucosamine:LPS N-acetylglucosamine transferase</fullName>
    </submittedName>
</protein>
<keyword evidence="5" id="KW-1185">Reference proteome</keyword>
<keyword evidence="4" id="KW-0808">Transferase</keyword>
<keyword evidence="2" id="KW-0175">Coiled coil</keyword>
<proteinExistence type="predicted"/>